<reference evidence="2 3" key="1">
    <citation type="journal article" date="2016" name="Sci. Rep.">
        <title>The Dendrobium catenatum Lindl. genome sequence provides insights into polysaccharide synthase, floral development and adaptive evolution.</title>
        <authorList>
            <person name="Zhang G.Q."/>
            <person name="Xu Q."/>
            <person name="Bian C."/>
            <person name="Tsai W.C."/>
            <person name="Yeh C.M."/>
            <person name="Liu K.W."/>
            <person name="Yoshida K."/>
            <person name="Zhang L.S."/>
            <person name="Chang S.B."/>
            <person name="Chen F."/>
            <person name="Shi Y."/>
            <person name="Su Y.Y."/>
            <person name="Zhang Y.Q."/>
            <person name="Chen L.J."/>
            <person name="Yin Y."/>
            <person name="Lin M."/>
            <person name="Huang H."/>
            <person name="Deng H."/>
            <person name="Wang Z.W."/>
            <person name="Zhu S.L."/>
            <person name="Zhao X."/>
            <person name="Deng C."/>
            <person name="Niu S.C."/>
            <person name="Huang J."/>
            <person name="Wang M."/>
            <person name="Liu G.H."/>
            <person name="Yang H.J."/>
            <person name="Xiao X.J."/>
            <person name="Hsiao Y.Y."/>
            <person name="Wu W.L."/>
            <person name="Chen Y.Y."/>
            <person name="Mitsuda N."/>
            <person name="Ohme-Takagi M."/>
            <person name="Luo Y.B."/>
            <person name="Van de Peer Y."/>
            <person name="Liu Z.J."/>
        </authorList>
    </citation>
    <scope>NUCLEOTIDE SEQUENCE [LARGE SCALE GENOMIC DNA]</scope>
    <source>
        <tissue evidence="2">The whole plant</tissue>
    </source>
</reference>
<gene>
    <name evidence="2" type="ORF">MA16_Dca002490</name>
</gene>
<organism evidence="2 3">
    <name type="scientific">Dendrobium catenatum</name>
    <dbReference type="NCBI Taxonomy" id="906689"/>
    <lineage>
        <taxon>Eukaryota</taxon>
        <taxon>Viridiplantae</taxon>
        <taxon>Streptophyta</taxon>
        <taxon>Embryophyta</taxon>
        <taxon>Tracheophyta</taxon>
        <taxon>Spermatophyta</taxon>
        <taxon>Magnoliopsida</taxon>
        <taxon>Liliopsida</taxon>
        <taxon>Asparagales</taxon>
        <taxon>Orchidaceae</taxon>
        <taxon>Epidendroideae</taxon>
        <taxon>Malaxideae</taxon>
        <taxon>Dendrobiinae</taxon>
        <taxon>Dendrobium</taxon>
    </lineage>
</organism>
<name>A0A2I0W0N2_9ASPA</name>
<keyword evidence="3" id="KW-1185">Reference proteome</keyword>
<feature type="region of interest" description="Disordered" evidence="1">
    <location>
        <begin position="1"/>
        <end position="24"/>
    </location>
</feature>
<evidence type="ECO:0000313" key="2">
    <source>
        <dbReference type="EMBL" id="PKU69220.1"/>
    </source>
</evidence>
<dbReference type="EMBL" id="KZ503041">
    <property type="protein sequence ID" value="PKU69220.1"/>
    <property type="molecule type" value="Genomic_DNA"/>
</dbReference>
<accession>A0A2I0W0N2</accession>
<dbReference type="AlphaFoldDB" id="A0A2I0W0N2"/>
<proteinExistence type="predicted"/>
<reference evidence="2 3" key="2">
    <citation type="journal article" date="2017" name="Nature">
        <title>The Apostasia genome and the evolution of orchids.</title>
        <authorList>
            <person name="Zhang G.Q."/>
            <person name="Liu K.W."/>
            <person name="Li Z."/>
            <person name="Lohaus R."/>
            <person name="Hsiao Y.Y."/>
            <person name="Niu S.C."/>
            <person name="Wang J.Y."/>
            <person name="Lin Y.C."/>
            <person name="Xu Q."/>
            <person name="Chen L.J."/>
            <person name="Yoshida K."/>
            <person name="Fujiwara S."/>
            <person name="Wang Z.W."/>
            <person name="Zhang Y.Q."/>
            <person name="Mitsuda N."/>
            <person name="Wang M."/>
            <person name="Liu G.H."/>
            <person name="Pecoraro L."/>
            <person name="Huang H.X."/>
            <person name="Xiao X.J."/>
            <person name="Lin M."/>
            <person name="Wu X.Y."/>
            <person name="Wu W.L."/>
            <person name="Chen Y.Y."/>
            <person name="Chang S.B."/>
            <person name="Sakamoto S."/>
            <person name="Ohme-Takagi M."/>
            <person name="Yagi M."/>
            <person name="Zeng S.J."/>
            <person name="Shen C.Y."/>
            <person name="Yeh C.M."/>
            <person name="Luo Y.B."/>
            <person name="Tsai W.C."/>
            <person name="Van de Peer Y."/>
            <person name="Liu Z.J."/>
        </authorList>
    </citation>
    <scope>NUCLEOTIDE SEQUENCE [LARGE SCALE GENOMIC DNA]</scope>
    <source>
        <tissue evidence="2">The whole plant</tissue>
    </source>
</reference>
<dbReference type="Proteomes" id="UP000233837">
    <property type="component" value="Unassembled WGS sequence"/>
</dbReference>
<evidence type="ECO:0000313" key="3">
    <source>
        <dbReference type="Proteomes" id="UP000233837"/>
    </source>
</evidence>
<protein>
    <submittedName>
        <fullName evidence="2">Uncharacterized protein</fullName>
    </submittedName>
</protein>
<evidence type="ECO:0000256" key="1">
    <source>
        <dbReference type="SAM" id="MobiDB-lite"/>
    </source>
</evidence>
<sequence length="73" mass="7653">MSSTTPLASPAPSSPLSPPSSSSPTYHAIAWPPLLALPPTTNQNTITKLDLMMLHSRPGLSSPTPKPSAKTYK</sequence>
<feature type="compositionally biased region" description="Low complexity" evidence="1">
    <location>
        <begin position="1"/>
        <end position="11"/>
    </location>
</feature>